<evidence type="ECO:0000313" key="2">
    <source>
        <dbReference type="Proteomes" id="UP001163603"/>
    </source>
</evidence>
<comment type="caution">
    <text evidence="1">The sequence shown here is derived from an EMBL/GenBank/DDBJ whole genome shotgun (WGS) entry which is preliminary data.</text>
</comment>
<accession>A0ACC0YF79</accession>
<dbReference type="Proteomes" id="UP001163603">
    <property type="component" value="Chromosome 7"/>
</dbReference>
<organism evidence="1 2">
    <name type="scientific">Pistacia integerrima</name>
    <dbReference type="NCBI Taxonomy" id="434235"/>
    <lineage>
        <taxon>Eukaryota</taxon>
        <taxon>Viridiplantae</taxon>
        <taxon>Streptophyta</taxon>
        <taxon>Embryophyta</taxon>
        <taxon>Tracheophyta</taxon>
        <taxon>Spermatophyta</taxon>
        <taxon>Magnoliopsida</taxon>
        <taxon>eudicotyledons</taxon>
        <taxon>Gunneridae</taxon>
        <taxon>Pentapetalae</taxon>
        <taxon>rosids</taxon>
        <taxon>malvids</taxon>
        <taxon>Sapindales</taxon>
        <taxon>Anacardiaceae</taxon>
        <taxon>Pistacia</taxon>
    </lineage>
</organism>
<reference evidence="2" key="1">
    <citation type="journal article" date="2023" name="G3 (Bethesda)">
        <title>Genome assembly and association tests identify interacting loci associated with vigor, precocity, and sex in interspecific pistachio rootstocks.</title>
        <authorList>
            <person name="Palmer W."/>
            <person name="Jacygrad E."/>
            <person name="Sagayaradj S."/>
            <person name="Cavanaugh K."/>
            <person name="Han R."/>
            <person name="Bertier L."/>
            <person name="Beede B."/>
            <person name="Kafkas S."/>
            <person name="Golino D."/>
            <person name="Preece J."/>
            <person name="Michelmore R."/>
        </authorList>
    </citation>
    <scope>NUCLEOTIDE SEQUENCE [LARGE SCALE GENOMIC DNA]</scope>
</reference>
<gene>
    <name evidence="1" type="ORF">Pint_26099</name>
</gene>
<protein>
    <submittedName>
        <fullName evidence="1">Uncharacterized protein</fullName>
    </submittedName>
</protein>
<name>A0ACC0YF79_9ROSI</name>
<keyword evidence="2" id="KW-1185">Reference proteome</keyword>
<evidence type="ECO:0000313" key="1">
    <source>
        <dbReference type="EMBL" id="KAJ0034885.1"/>
    </source>
</evidence>
<dbReference type="EMBL" id="CM047742">
    <property type="protein sequence ID" value="KAJ0034885.1"/>
    <property type="molecule type" value="Genomic_DNA"/>
</dbReference>
<sequence length="63" mass="6892">MDTFEGLYKALKNPDVKKIGVYGMAGIGKTVVAKQVAAQAGTDKTFDFVLFVEISRTPDIKRI</sequence>
<proteinExistence type="predicted"/>